<sequence length="685" mass="75579">MDPISVTASVVGLLSGAAKIAGVLHKVKSSIVDAPKSLGILLSQINDLSTCLAAVDQFLTGIHSAPTNRFGMIQVDQLVATLTEAVLTFSELELLVTPLGNPSEISIIKRMKWAWKEEIISSIMTRLHRHKFSFSLMLNIIQCTTNLEAQQSRERLNSLIQTLLQGNRDISNRLHQMEFTFDTESTLTSCFRNTRRAEDVDSTTHTIRQDNSPDPSVSDDFYTVSQTGEYRFSFEVVLGKSRVYKRTQHYSSDVSFTSSAVRTHAWSIISGLSLSQVSNLSAIALPIYTSEIYNYEHYQVEPGTPTGIPQPLGGGFATPEFTRLSSDANYFDREQQAEQPSSITPTFCVAGNRKLSSVIPIRTVDVTENGVNEPYVSSNISYLEEEHISGPEQFYSESMYSPISVGSDDSEVQAFSFDSAVQVGQVQYSAIKPAEINSWPLPQAGLTWKDSSTLCDMTNFTSSSASLSPRTSDGCIISEMVEQRKAVGRCDTGFYEEEIEWSENDPAASVSARSLDHASGTPENVDNHKGVEKGTYIPAHRLALHRIPVHTTSVLKGVNHVNYKLEANHPVISRRPIDHSLSSAPPSQKDKLFIVVLLGDGCVGKTTLASQFCYNTFPKPYVPTIEGCYEKRLDIGGHSATLHVLDSGIEEYPMLRMKELQFGEAFMLIYSITDKGSFGHTNTPT</sequence>
<dbReference type="InterPro" id="IPR020849">
    <property type="entry name" value="Small_GTPase_Ras-type"/>
</dbReference>
<comment type="caution">
    <text evidence="4">The sequence shown here is derived from an EMBL/GenBank/DDBJ whole genome shotgun (WGS) entry which is preliminary data.</text>
</comment>
<dbReference type="PRINTS" id="PR00449">
    <property type="entry name" value="RASTRNSFRMNG"/>
</dbReference>
<dbReference type="InterPro" id="IPR027417">
    <property type="entry name" value="P-loop_NTPase"/>
</dbReference>
<dbReference type="PROSITE" id="PS51421">
    <property type="entry name" value="RAS"/>
    <property type="match status" value="1"/>
</dbReference>
<dbReference type="GO" id="GO:0003924">
    <property type="term" value="F:GTPase activity"/>
    <property type="evidence" value="ECO:0007669"/>
    <property type="project" value="InterPro"/>
</dbReference>
<name>A0A9N9PVG6_9HELO</name>
<evidence type="ECO:0000313" key="5">
    <source>
        <dbReference type="Proteomes" id="UP000696280"/>
    </source>
</evidence>
<evidence type="ECO:0000256" key="3">
    <source>
        <dbReference type="SAM" id="MobiDB-lite"/>
    </source>
</evidence>
<organism evidence="4 5">
    <name type="scientific">Hymenoscyphus fraxineus</name>
    <dbReference type="NCBI Taxonomy" id="746836"/>
    <lineage>
        <taxon>Eukaryota</taxon>
        <taxon>Fungi</taxon>
        <taxon>Dikarya</taxon>
        <taxon>Ascomycota</taxon>
        <taxon>Pezizomycotina</taxon>
        <taxon>Leotiomycetes</taxon>
        <taxon>Helotiales</taxon>
        <taxon>Helotiaceae</taxon>
        <taxon>Hymenoscyphus</taxon>
    </lineage>
</organism>
<dbReference type="InterPro" id="IPR001806">
    <property type="entry name" value="Small_GTPase"/>
</dbReference>
<evidence type="ECO:0000313" key="4">
    <source>
        <dbReference type="EMBL" id="CAG8956678.1"/>
    </source>
</evidence>
<keyword evidence="1" id="KW-0547">Nucleotide-binding</keyword>
<dbReference type="PANTHER" id="PTHR24070">
    <property type="entry name" value="RAS, DI-RAS, AND RHEB FAMILY MEMBERS OF SMALL GTPASE SUPERFAMILY"/>
    <property type="match status" value="1"/>
</dbReference>
<dbReference type="AlphaFoldDB" id="A0A9N9PVG6"/>
<keyword evidence="5" id="KW-1185">Reference proteome</keyword>
<accession>A0A9N9PVG6</accession>
<dbReference type="Gene3D" id="3.40.50.300">
    <property type="entry name" value="P-loop containing nucleotide triphosphate hydrolases"/>
    <property type="match status" value="1"/>
</dbReference>
<dbReference type="Pfam" id="PF00071">
    <property type="entry name" value="Ras"/>
    <property type="match status" value="1"/>
</dbReference>
<reference evidence="4" key="1">
    <citation type="submission" date="2021-07" db="EMBL/GenBank/DDBJ databases">
        <authorList>
            <person name="Durling M."/>
        </authorList>
    </citation>
    <scope>NUCLEOTIDE SEQUENCE</scope>
</reference>
<dbReference type="OrthoDB" id="19923at2759"/>
<dbReference type="GO" id="GO:0007165">
    <property type="term" value="P:signal transduction"/>
    <property type="evidence" value="ECO:0007669"/>
    <property type="project" value="InterPro"/>
</dbReference>
<evidence type="ECO:0000256" key="1">
    <source>
        <dbReference type="ARBA" id="ARBA00022741"/>
    </source>
</evidence>
<dbReference type="Proteomes" id="UP000696280">
    <property type="component" value="Unassembled WGS sequence"/>
</dbReference>
<feature type="region of interest" description="Disordered" evidence="3">
    <location>
        <begin position="505"/>
        <end position="531"/>
    </location>
</feature>
<dbReference type="GO" id="GO:0016020">
    <property type="term" value="C:membrane"/>
    <property type="evidence" value="ECO:0007669"/>
    <property type="project" value="InterPro"/>
</dbReference>
<dbReference type="SUPFAM" id="SSF52540">
    <property type="entry name" value="P-loop containing nucleoside triphosphate hydrolases"/>
    <property type="match status" value="1"/>
</dbReference>
<dbReference type="EMBL" id="CAJVRL010000072">
    <property type="protein sequence ID" value="CAG8956678.1"/>
    <property type="molecule type" value="Genomic_DNA"/>
</dbReference>
<protein>
    <recommendedName>
        <fullName evidence="6">Fungal N-terminal domain-containing protein</fullName>
    </recommendedName>
</protein>
<proteinExistence type="predicted"/>
<keyword evidence="2" id="KW-0342">GTP-binding</keyword>
<gene>
    <name evidence="4" type="ORF">HYFRA_00012222</name>
</gene>
<evidence type="ECO:0008006" key="6">
    <source>
        <dbReference type="Google" id="ProtNLM"/>
    </source>
</evidence>
<dbReference type="SMART" id="SM00173">
    <property type="entry name" value="RAS"/>
    <property type="match status" value="1"/>
</dbReference>
<dbReference type="GO" id="GO:0005525">
    <property type="term" value="F:GTP binding"/>
    <property type="evidence" value="ECO:0007669"/>
    <property type="project" value="UniProtKB-KW"/>
</dbReference>
<evidence type="ECO:0000256" key="2">
    <source>
        <dbReference type="ARBA" id="ARBA00023134"/>
    </source>
</evidence>